<sequence length="181" mass="19986">MKEKAHSKEVKQAAIEKLHERGVTIHAIAEIVYQMQAPYTDELTLETCLSSVERVLEKRELQHAILVGAELDILAEKGLLSEPLLSIIRSDEGLFGVDETIAIGAVNTYGSIAVTTFGYLDKAKIGIIKELDTKVDDGRVNTFMDDIVAAIAANASGRLAHRLRDKEDYSAEELEQRKGTY</sequence>
<evidence type="ECO:0000259" key="1">
    <source>
        <dbReference type="Pfam" id="PF04608"/>
    </source>
</evidence>
<proteinExistence type="predicted"/>
<organism evidence="2 3">
    <name type="scientific">Exiguobacterium oxidotolerans</name>
    <dbReference type="NCBI Taxonomy" id="223958"/>
    <lineage>
        <taxon>Bacteria</taxon>
        <taxon>Bacillati</taxon>
        <taxon>Bacillota</taxon>
        <taxon>Bacilli</taxon>
        <taxon>Bacillales</taxon>
        <taxon>Bacillales Family XII. Incertae Sedis</taxon>
        <taxon>Exiguobacterium</taxon>
    </lineage>
</organism>
<dbReference type="RefSeq" id="WP_159173529.1">
    <property type="nucleotide sequence ID" value="NZ_LR732312.1"/>
</dbReference>
<dbReference type="Proteomes" id="UP000439752">
    <property type="component" value="Unassembled WGS sequence"/>
</dbReference>
<dbReference type="CDD" id="cd06971">
    <property type="entry name" value="PgpA"/>
    <property type="match status" value="1"/>
</dbReference>
<dbReference type="EMBL" id="CABWKQ010000022">
    <property type="protein sequence ID" value="VWX36732.1"/>
    <property type="molecule type" value="Genomic_DNA"/>
</dbReference>
<dbReference type="Gene3D" id="1.10.3760.10">
    <property type="entry name" value="PgpA-like"/>
    <property type="match status" value="1"/>
</dbReference>
<gene>
    <name evidence="2" type="ORF">EXIGUO9Y_290022</name>
</gene>
<reference evidence="2 3" key="1">
    <citation type="submission" date="2019-10" db="EMBL/GenBank/DDBJ databases">
        <authorList>
            <person name="Karimi E."/>
        </authorList>
    </citation>
    <scope>NUCLEOTIDE SEQUENCE [LARGE SCALE GENOMIC DNA]</scope>
    <source>
        <strain evidence="2">Exiguobacterium sp. 9Y</strain>
    </source>
</reference>
<accession>A0A653ICY3</accession>
<protein>
    <recommendedName>
        <fullName evidence="1">YutG/PgpA domain-containing protein</fullName>
    </recommendedName>
</protein>
<dbReference type="GO" id="GO:0008962">
    <property type="term" value="F:phosphatidylglycerophosphatase activity"/>
    <property type="evidence" value="ECO:0007669"/>
    <property type="project" value="InterPro"/>
</dbReference>
<dbReference type="Pfam" id="PF04608">
    <property type="entry name" value="PgpA"/>
    <property type="match status" value="1"/>
</dbReference>
<evidence type="ECO:0000313" key="2">
    <source>
        <dbReference type="EMBL" id="VWX36732.1"/>
    </source>
</evidence>
<dbReference type="InterPro" id="IPR007686">
    <property type="entry name" value="YutG/PgpA"/>
</dbReference>
<dbReference type="GO" id="GO:0006629">
    <property type="term" value="P:lipid metabolic process"/>
    <property type="evidence" value="ECO:0007669"/>
    <property type="project" value="InterPro"/>
</dbReference>
<dbReference type="InterPro" id="IPR026038">
    <property type="entry name" value="Put_PGPase"/>
</dbReference>
<keyword evidence="3" id="KW-1185">Reference proteome</keyword>
<name>A0A653ICY3_9BACL</name>
<dbReference type="InterPro" id="IPR036681">
    <property type="entry name" value="PgpA-like_sf"/>
</dbReference>
<dbReference type="PIRSF" id="PIRSF019587">
    <property type="entry name" value="PGPase"/>
    <property type="match status" value="1"/>
</dbReference>
<dbReference type="SUPFAM" id="SSF101307">
    <property type="entry name" value="YutG-like"/>
    <property type="match status" value="1"/>
</dbReference>
<dbReference type="AlphaFoldDB" id="A0A653ICY3"/>
<evidence type="ECO:0000313" key="3">
    <source>
        <dbReference type="Proteomes" id="UP000439752"/>
    </source>
</evidence>
<feature type="domain" description="YutG/PgpA" evidence="1">
    <location>
        <begin position="25"/>
        <end position="160"/>
    </location>
</feature>